<evidence type="ECO:0000313" key="1">
    <source>
        <dbReference type="EMBL" id="CAK9147599.1"/>
    </source>
</evidence>
<dbReference type="InterPro" id="IPR004158">
    <property type="entry name" value="DUF247_pln"/>
</dbReference>
<dbReference type="PANTHER" id="PTHR31170">
    <property type="entry name" value="BNAC04G53230D PROTEIN"/>
    <property type="match status" value="1"/>
</dbReference>
<dbReference type="AlphaFoldDB" id="A0ABC8RRJ9"/>
<gene>
    <name evidence="1" type="ORF">ILEXP_LOCUS15510</name>
</gene>
<dbReference type="PANTHER" id="PTHR31170:SF25">
    <property type="entry name" value="BNAA09G04570D PROTEIN"/>
    <property type="match status" value="1"/>
</dbReference>
<protein>
    <submittedName>
        <fullName evidence="1">Uncharacterized protein</fullName>
    </submittedName>
</protein>
<dbReference type="Proteomes" id="UP001642360">
    <property type="component" value="Unassembled WGS sequence"/>
</dbReference>
<sequence>MKSYSNIRSHFDEEQWVIQIRQALDEHLEENTHEIPVSIFHIPRTLKASNPNCYIPQEVALGPYHYWRPELYEMHRYKLAAAQRTQKQLKNLRFHQLVEKLVKYGPKTRAYYHTYLDFNGETLAWMMAVDASFLLEFLQIFAIKEGNKKGQNLHTTPFSEIW</sequence>
<organism evidence="1 2">
    <name type="scientific">Ilex paraguariensis</name>
    <name type="common">yerba mate</name>
    <dbReference type="NCBI Taxonomy" id="185542"/>
    <lineage>
        <taxon>Eukaryota</taxon>
        <taxon>Viridiplantae</taxon>
        <taxon>Streptophyta</taxon>
        <taxon>Embryophyta</taxon>
        <taxon>Tracheophyta</taxon>
        <taxon>Spermatophyta</taxon>
        <taxon>Magnoliopsida</taxon>
        <taxon>eudicotyledons</taxon>
        <taxon>Gunneridae</taxon>
        <taxon>Pentapetalae</taxon>
        <taxon>asterids</taxon>
        <taxon>campanulids</taxon>
        <taxon>Aquifoliales</taxon>
        <taxon>Aquifoliaceae</taxon>
        <taxon>Ilex</taxon>
    </lineage>
</organism>
<evidence type="ECO:0000313" key="2">
    <source>
        <dbReference type="Proteomes" id="UP001642360"/>
    </source>
</evidence>
<accession>A0ABC8RRJ9</accession>
<reference evidence="1 2" key="1">
    <citation type="submission" date="2024-02" db="EMBL/GenBank/DDBJ databases">
        <authorList>
            <person name="Vignale AGUSTIN F."/>
            <person name="Sosa J E."/>
            <person name="Modenutti C."/>
        </authorList>
    </citation>
    <scope>NUCLEOTIDE SEQUENCE [LARGE SCALE GENOMIC DNA]</scope>
</reference>
<dbReference type="Pfam" id="PF03140">
    <property type="entry name" value="DUF247"/>
    <property type="match status" value="1"/>
</dbReference>
<dbReference type="EMBL" id="CAUOFW020001706">
    <property type="protein sequence ID" value="CAK9147599.1"/>
    <property type="molecule type" value="Genomic_DNA"/>
</dbReference>
<keyword evidence="2" id="KW-1185">Reference proteome</keyword>
<name>A0ABC8RRJ9_9AQUA</name>
<comment type="caution">
    <text evidence="1">The sequence shown here is derived from an EMBL/GenBank/DDBJ whole genome shotgun (WGS) entry which is preliminary data.</text>
</comment>
<proteinExistence type="predicted"/>